<evidence type="ECO:0000313" key="1">
    <source>
        <dbReference type="EMBL" id="PYE86908.1"/>
    </source>
</evidence>
<accession>A0A318T458</accession>
<sequence>MDRAGRGLAYRLYVRREGTMKAITMSFKATAGELRAAIKAQREETERLLNDEAAVQALRSMLAGGFSSDTIGRAAACLEVA</sequence>
<comment type="caution">
    <text evidence="1">The sequence shown here is derived from an EMBL/GenBank/DDBJ whole genome shotgun (WGS) entry which is preliminary data.</text>
</comment>
<dbReference type="Proteomes" id="UP000247454">
    <property type="component" value="Unassembled WGS sequence"/>
</dbReference>
<protein>
    <submittedName>
        <fullName evidence="1">Uncharacterized protein</fullName>
    </submittedName>
</protein>
<organism evidence="1 2">
    <name type="scientific">Phyllobacterium leguminum</name>
    <dbReference type="NCBI Taxonomy" id="314237"/>
    <lineage>
        <taxon>Bacteria</taxon>
        <taxon>Pseudomonadati</taxon>
        <taxon>Pseudomonadota</taxon>
        <taxon>Alphaproteobacteria</taxon>
        <taxon>Hyphomicrobiales</taxon>
        <taxon>Phyllobacteriaceae</taxon>
        <taxon>Phyllobacterium</taxon>
    </lineage>
</organism>
<proteinExistence type="predicted"/>
<evidence type="ECO:0000313" key="2">
    <source>
        <dbReference type="Proteomes" id="UP000247454"/>
    </source>
</evidence>
<name>A0A318T458_9HYPH</name>
<gene>
    <name evidence="1" type="ORF">C7477_11846</name>
</gene>
<reference evidence="1 2" key="1">
    <citation type="submission" date="2018-06" db="EMBL/GenBank/DDBJ databases">
        <title>Genomic Encyclopedia of Type Strains, Phase III (KMG-III): the genomes of soil and plant-associated and newly described type strains.</title>
        <authorList>
            <person name="Whitman W."/>
        </authorList>
    </citation>
    <scope>NUCLEOTIDE SEQUENCE [LARGE SCALE GENOMIC DNA]</scope>
    <source>
        <strain evidence="1 2">ORS 1419</strain>
    </source>
</reference>
<dbReference type="EMBL" id="QJTF01000018">
    <property type="protein sequence ID" value="PYE86908.1"/>
    <property type="molecule type" value="Genomic_DNA"/>
</dbReference>
<dbReference type="RefSeq" id="WP_146226103.1">
    <property type="nucleotide sequence ID" value="NZ_QJTF01000018.1"/>
</dbReference>
<dbReference type="AlphaFoldDB" id="A0A318T458"/>
<keyword evidence="2" id="KW-1185">Reference proteome</keyword>